<dbReference type="PANTHER" id="PTHR30346">
    <property type="entry name" value="TRANSCRIPTIONAL DUAL REGULATOR HCAR-RELATED"/>
    <property type="match status" value="1"/>
</dbReference>
<feature type="domain" description="HTH lysR-type" evidence="6">
    <location>
        <begin position="1"/>
        <end position="58"/>
    </location>
</feature>
<dbReference type="GO" id="GO:0003700">
    <property type="term" value="F:DNA-binding transcription factor activity"/>
    <property type="evidence" value="ECO:0007669"/>
    <property type="project" value="InterPro"/>
</dbReference>
<dbReference type="CDD" id="cd08414">
    <property type="entry name" value="PBP2_LTTR_aromatics_like"/>
    <property type="match status" value="1"/>
</dbReference>
<dbReference type="InterPro" id="IPR036390">
    <property type="entry name" value="WH_DNA-bd_sf"/>
</dbReference>
<gene>
    <name evidence="7" type="ORF">FBQ73_01510</name>
</gene>
<protein>
    <submittedName>
        <fullName evidence="7">LysR family transcriptional regulator</fullName>
    </submittedName>
</protein>
<evidence type="ECO:0000313" key="7">
    <source>
        <dbReference type="EMBL" id="TLX44853.1"/>
    </source>
</evidence>
<dbReference type="AlphaFoldDB" id="A0A6C1KY72"/>
<dbReference type="GO" id="GO:0032993">
    <property type="term" value="C:protein-DNA complex"/>
    <property type="evidence" value="ECO:0007669"/>
    <property type="project" value="TreeGrafter"/>
</dbReference>
<dbReference type="Gene3D" id="1.10.10.10">
    <property type="entry name" value="Winged helix-like DNA-binding domain superfamily/Winged helix DNA-binding domain"/>
    <property type="match status" value="1"/>
</dbReference>
<comment type="caution">
    <text evidence="7">The sequence shown here is derived from an EMBL/GenBank/DDBJ whole genome shotgun (WGS) entry which is preliminary data.</text>
</comment>
<feature type="transmembrane region" description="Helical" evidence="5">
    <location>
        <begin position="222"/>
        <end position="246"/>
    </location>
</feature>
<dbReference type="SUPFAM" id="SSF53850">
    <property type="entry name" value="Periplasmic binding protein-like II"/>
    <property type="match status" value="1"/>
</dbReference>
<keyword evidence="4" id="KW-0804">Transcription</keyword>
<evidence type="ECO:0000256" key="2">
    <source>
        <dbReference type="ARBA" id="ARBA00023015"/>
    </source>
</evidence>
<dbReference type="InterPro" id="IPR036388">
    <property type="entry name" value="WH-like_DNA-bd_sf"/>
</dbReference>
<evidence type="ECO:0000313" key="8">
    <source>
        <dbReference type="Proteomes" id="UP000305131"/>
    </source>
</evidence>
<name>A0A6C1KY72_XANAU</name>
<dbReference type="Pfam" id="PF03466">
    <property type="entry name" value="LysR_substrate"/>
    <property type="match status" value="1"/>
</dbReference>
<dbReference type="PROSITE" id="PS50931">
    <property type="entry name" value="HTH_LYSR"/>
    <property type="match status" value="1"/>
</dbReference>
<dbReference type="Pfam" id="PF00126">
    <property type="entry name" value="HTH_1"/>
    <property type="match status" value="1"/>
</dbReference>
<dbReference type="GO" id="GO:0003677">
    <property type="term" value="F:DNA binding"/>
    <property type="evidence" value="ECO:0007669"/>
    <property type="project" value="UniProtKB-KW"/>
</dbReference>
<dbReference type="EMBL" id="VAUP01000004">
    <property type="protein sequence ID" value="TLX44853.1"/>
    <property type="molecule type" value="Genomic_DNA"/>
</dbReference>
<dbReference type="FunFam" id="1.10.10.10:FF:000001">
    <property type="entry name" value="LysR family transcriptional regulator"/>
    <property type="match status" value="1"/>
</dbReference>
<comment type="similarity">
    <text evidence="1">Belongs to the LysR transcriptional regulatory family.</text>
</comment>
<dbReference type="OrthoDB" id="9795022at2"/>
<dbReference type="SUPFAM" id="SSF46785">
    <property type="entry name" value="Winged helix' DNA-binding domain"/>
    <property type="match status" value="1"/>
</dbReference>
<evidence type="ECO:0000256" key="1">
    <source>
        <dbReference type="ARBA" id="ARBA00009437"/>
    </source>
</evidence>
<dbReference type="InterPro" id="IPR005119">
    <property type="entry name" value="LysR_subst-bd"/>
</dbReference>
<dbReference type="PANTHER" id="PTHR30346:SF0">
    <property type="entry name" value="HCA OPERON TRANSCRIPTIONAL ACTIVATOR HCAR"/>
    <property type="match status" value="1"/>
</dbReference>
<sequence length="302" mass="33128">MEIRQFRCFVAVAEQLHFSRAAEQLGMAAPSMTKQIQDMERALGVRLFHRTKRSVQLTAAGSLFLDDARRVLEQAERAQDTARRAGRGELGRIVIGYVASTGYAGVLQEQVAAFRCTHPSIDLEFREVAMDLLPEMLDDGRIDIAFLRPPMAYPPGIFAVPLLRDPFVVALPERHPLGTRAVIEPRDLAGEIFVLPEQDAGTWEVARRGGFDPKLGPRPGSLAAVVILVSLGAGIAIVPGSLFRAVSVEHVVYRQLSTSPILSEIAAAFRRTEWAPATKAFIAQIRAAVRCPGEETPAMPRR</sequence>
<dbReference type="Gene3D" id="3.40.190.10">
    <property type="entry name" value="Periplasmic binding protein-like II"/>
    <property type="match status" value="2"/>
</dbReference>
<evidence type="ECO:0000259" key="6">
    <source>
        <dbReference type="PROSITE" id="PS50931"/>
    </source>
</evidence>
<keyword evidence="3" id="KW-0238">DNA-binding</keyword>
<keyword evidence="5" id="KW-0812">Transmembrane</keyword>
<evidence type="ECO:0000256" key="4">
    <source>
        <dbReference type="ARBA" id="ARBA00023163"/>
    </source>
</evidence>
<dbReference type="Proteomes" id="UP000305131">
    <property type="component" value="Unassembled WGS sequence"/>
</dbReference>
<accession>A0A6C1KY72</accession>
<keyword evidence="2" id="KW-0805">Transcription regulation</keyword>
<evidence type="ECO:0000256" key="3">
    <source>
        <dbReference type="ARBA" id="ARBA00023125"/>
    </source>
</evidence>
<keyword evidence="5" id="KW-1133">Transmembrane helix</keyword>
<reference evidence="7 8" key="1">
    <citation type="submission" date="2019-05" db="EMBL/GenBank/DDBJ databases">
        <authorList>
            <person name="Zhou X."/>
        </authorList>
    </citation>
    <scope>NUCLEOTIDE SEQUENCE [LARGE SCALE GENOMIC DNA]</scope>
    <source>
        <strain evidence="7 8">DSM 432</strain>
    </source>
</reference>
<organism evidence="7 8">
    <name type="scientific">Xanthobacter autotrophicus</name>
    <dbReference type="NCBI Taxonomy" id="280"/>
    <lineage>
        <taxon>Bacteria</taxon>
        <taxon>Pseudomonadati</taxon>
        <taxon>Pseudomonadota</taxon>
        <taxon>Alphaproteobacteria</taxon>
        <taxon>Hyphomicrobiales</taxon>
        <taxon>Xanthobacteraceae</taxon>
        <taxon>Xanthobacter</taxon>
    </lineage>
</organism>
<proteinExistence type="inferred from homology"/>
<dbReference type="InterPro" id="IPR000847">
    <property type="entry name" value="LysR_HTH_N"/>
</dbReference>
<keyword evidence="5" id="KW-0472">Membrane</keyword>
<dbReference type="PRINTS" id="PR00039">
    <property type="entry name" value="HTHLYSR"/>
</dbReference>
<evidence type="ECO:0000256" key="5">
    <source>
        <dbReference type="SAM" id="Phobius"/>
    </source>
</evidence>